<feature type="transmembrane region" description="Helical" evidence="6">
    <location>
        <begin position="107"/>
        <end position="128"/>
    </location>
</feature>
<dbReference type="InterPro" id="IPR020846">
    <property type="entry name" value="MFS_dom"/>
</dbReference>
<feature type="transmembrane region" description="Helical" evidence="6">
    <location>
        <begin position="55"/>
        <end position="75"/>
    </location>
</feature>
<keyword evidence="4 6" id="KW-1133">Transmembrane helix</keyword>
<dbReference type="InterPro" id="IPR011701">
    <property type="entry name" value="MFS"/>
</dbReference>
<dbReference type="GO" id="GO:0005886">
    <property type="term" value="C:plasma membrane"/>
    <property type="evidence" value="ECO:0007669"/>
    <property type="project" value="UniProtKB-SubCell"/>
</dbReference>
<gene>
    <name evidence="8" type="ORF">CRV06_02455</name>
</gene>
<dbReference type="Proteomes" id="UP000290191">
    <property type="component" value="Unassembled WGS sequence"/>
</dbReference>
<keyword evidence="9" id="KW-1185">Reference proteome</keyword>
<feature type="transmembrane region" description="Helical" evidence="6">
    <location>
        <begin position="166"/>
        <end position="187"/>
    </location>
</feature>
<feature type="transmembrane region" description="Helical" evidence="6">
    <location>
        <begin position="341"/>
        <end position="366"/>
    </location>
</feature>
<feature type="transmembrane region" description="Helical" evidence="6">
    <location>
        <begin position="217"/>
        <end position="235"/>
    </location>
</feature>
<keyword evidence="5 6" id="KW-0472">Membrane</keyword>
<evidence type="ECO:0000259" key="7">
    <source>
        <dbReference type="PROSITE" id="PS50850"/>
    </source>
</evidence>
<evidence type="ECO:0000256" key="3">
    <source>
        <dbReference type="ARBA" id="ARBA00022692"/>
    </source>
</evidence>
<evidence type="ECO:0000256" key="6">
    <source>
        <dbReference type="SAM" id="Phobius"/>
    </source>
</evidence>
<feature type="transmembrane region" description="Helical" evidence="6">
    <location>
        <begin position="255"/>
        <end position="275"/>
    </location>
</feature>
<dbReference type="SUPFAM" id="SSF103473">
    <property type="entry name" value="MFS general substrate transporter"/>
    <property type="match status" value="1"/>
</dbReference>
<dbReference type="CDD" id="cd17324">
    <property type="entry name" value="MFS_NepI_like"/>
    <property type="match status" value="1"/>
</dbReference>
<keyword evidence="3 6" id="KW-0812">Transmembrane</keyword>
<evidence type="ECO:0000256" key="1">
    <source>
        <dbReference type="ARBA" id="ARBA00004651"/>
    </source>
</evidence>
<evidence type="ECO:0000313" key="9">
    <source>
        <dbReference type="Proteomes" id="UP000290191"/>
    </source>
</evidence>
<comment type="subcellular location">
    <subcellularLocation>
        <location evidence="1">Cell membrane</location>
        <topology evidence="1">Multi-pass membrane protein</topology>
    </subcellularLocation>
</comment>
<dbReference type="GO" id="GO:0022857">
    <property type="term" value="F:transmembrane transporter activity"/>
    <property type="evidence" value="ECO:0007669"/>
    <property type="project" value="InterPro"/>
</dbReference>
<dbReference type="InterPro" id="IPR050189">
    <property type="entry name" value="MFS_Efflux_Transporters"/>
</dbReference>
<feature type="transmembrane region" description="Helical" evidence="6">
    <location>
        <begin position="372"/>
        <end position="394"/>
    </location>
</feature>
<comment type="caution">
    <text evidence="8">The sequence shown here is derived from an EMBL/GenBank/DDBJ whole genome shotgun (WGS) entry which is preliminary data.</text>
</comment>
<proteinExistence type="predicted"/>
<feature type="transmembrane region" description="Helical" evidence="6">
    <location>
        <begin position="82"/>
        <end position="101"/>
    </location>
</feature>
<evidence type="ECO:0000256" key="4">
    <source>
        <dbReference type="ARBA" id="ARBA00022989"/>
    </source>
</evidence>
<dbReference type="STRING" id="877500.GCA_000935065_02194"/>
<dbReference type="AlphaFoldDB" id="A0A4Q0Y3S4"/>
<evidence type="ECO:0000256" key="2">
    <source>
        <dbReference type="ARBA" id="ARBA00022475"/>
    </source>
</evidence>
<dbReference type="RefSeq" id="WP_129081194.1">
    <property type="nucleotide sequence ID" value="NZ_CP041070.1"/>
</dbReference>
<feature type="transmembrane region" description="Helical" evidence="6">
    <location>
        <begin position="140"/>
        <end position="160"/>
    </location>
</feature>
<name>A0A4Q0Y3S4_9BACT</name>
<dbReference type="Pfam" id="PF07690">
    <property type="entry name" value="MFS_1"/>
    <property type="match status" value="1"/>
</dbReference>
<dbReference type="PANTHER" id="PTHR43124">
    <property type="entry name" value="PURINE EFFLUX PUMP PBUE"/>
    <property type="match status" value="1"/>
</dbReference>
<dbReference type="PANTHER" id="PTHR43124:SF5">
    <property type="entry name" value="PURINE RIBONUCLEOSIDE EFFLUX PUMP NEPI"/>
    <property type="match status" value="1"/>
</dbReference>
<dbReference type="InterPro" id="IPR036259">
    <property type="entry name" value="MFS_trans_sf"/>
</dbReference>
<dbReference type="EMBL" id="PDKO01000001">
    <property type="protein sequence ID" value="RXJ64836.1"/>
    <property type="molecule type" value="Genomic_DNA"/>
</dbReference>
<feature type="transmembrane region" description="Helical" evidence="6">
    <location>
        <begin position="306"/>
        <end position="329"/>
    </location>
</feature>
<dbReference type="Gene3D" id="1.20.1250.20">
    <property type="entry name" value="MFS general substrate transporter like domains"/>
    <property type="match status" value="1"/>
</dbReference>
<feature type="transmembrane region" description="Helical" evidence="6">
    <location>
        <begin position="12"/>
        <end position="35"/>
    </location>
</feature>
<evidence type="ECO:0000256" key="5">
    <source>
        <dbReference type="ARBA" id="ARBA00023136"/>
    </source>
</evidence>
<feature type="transmembrane region" description="Helical" evidence="6">
    <location>
        <begin position="282"/>
        <end position="300"/>
    </location>
</feature>
<feature type="domain" description="Major facilitator superfamily (MFS) profile" evidence="7">
    <location>
        <begin position="16"/>
        <end position="398"/>
    </location>
</feature>
<protein>
    <submittedName>
        <fullName evidence="8">MFS transporter</fullName>
    </submittedName>
</protein>
<dbReference type="OrthoDB" id="9812189at2"/>
<keyword evidence="2" id="KW-1003">Cell membrane</keyword>
<reference evidence="8 9" key="1">
    <citation type="submission" date="2017-10" db="EMBL/GenBank/DDBJ databases">
        <title>Genomics of the genus Arcobacter.</title>
        <authorList>
            <person name="Perez-Cataluna A."/>
            <person name="Figueras M.J."/>
        </authorList>
    </citation>
    <scope>NUCLEOTIDE SEQUENCE [LARGE SCALE GENOMIC DNA]</scope>
    <source>
        <strain evidence="8 9">DSM 24636</strain>
    </source>
</reference>
<dbReference type="PROSITE" id="PS50850">
    <property type="entry name" value="MFS"/>
    <property type="match status" value="1"/>
</dbReference>
<accession>A0A4Q0Y3S4</accession>
<sequence>MNNVENKEVIDPVWGAVWAMSLCAFVLIASEFMPVSLLTPIASDLGITEGHAGQTISISGLFAVATSLFLTTIVGHIDRRTILLFFTILMGVSGVIVAFAPNSIMLMLGRALLGICIGGFWSMSAATVMRLVPKNSVPKALAILNGGNALATTIAAPLGSFLGGIIGWRGAFFCIVPIAIIAFVWQYKRLPELPARHAYGHRPKLSSVFKLLKRWQVTLGMVSIMLFFMALFSLFTYLRPFLEVETKLDVDMVSLALLVLGVSGLIGTILIGYIVKTKLFSLLTIIPFLMMFLVIGFILFGHITAWVFILIALWGLLATSAPVAHWTWVSKTLPNDAEAGGGLMVAVVQLAITLGSALGGLFFDIYGYEITFVFSAVIFAIATMMSSITAFYTLKKIR</sequence>
<organism evidence="8 9">
    <name type="scientific">Halarcobacter anaerophilus</name>
    <dbReference type="NCBI Taxonomy" id="877500"/>
    <lineage>
        <taxon>Bacteria</taxon>
        <taxon>Pseudomonadati</taxon>
        <taxon>Campylobacterota</taxon>
        <taxon>Epsilonproteobacteria</taxon>
        <taxon>Campylobacterales</taxon>
        <taxon>Arcobacteraceae</taxon>
        <taxon>Halarcobacter</taxon>
    </lineage>
</organism>
<evidence type="ECO:0000313" key="8">
    <source>
        <dbReference type="EMBL" id="RXJ64836.1"/>
    </source>
</evidence>